<accession>A0A1G2F7N8</accession>
<protein>
    <submittedName>
        <fullName evidence="2">Uncharacterized protein</fullName>
    </submittedName>
</protein>
<keyword evidence="1" id="KW-0472">Membrane</keyword>
<feature type="transmembrane region" description="Helical" evidence="1">
    <location>
        <begin position="31"/>
        <end position="49"/>
    </location>
</feature>
<keyword evidence="1" id="KW-0812">Transmembrane</keyword>
<evidence type="ECO:0000313" key="3">
    <source>
        <dbReference type="Proteomes" id="UP000179099"/>
    </source>
</evidence>
<evidence type="ECO:0000256" key="1">
    <source>
        <dbReference type="SAM" id="Phobius"/>
    </source>
</evidence>
<dbReference type="AlphaFoldDB" id="A0A1G2F7N8"/>
<dbReference type="STRING" id="1801992.A2Y98_01770"/>
<dbReference type="EMBL" id="MHMW01000028">
    <property type="protein sequence ID" value="OGZ33640.1"/>
    <property type="molecule type" value="Genomic_DNA"/>
</dbReference>
<reference evidence="2 3" key="1">
    <citation type="journal article" date="2016" name="Nat. Commun.">
        <title>Thousands of microbial genomes shed light on interconnected biogeochemical processes in an aquifer system.</title>
        <authorList>
            <person name="Anantharaman K."/>
            <person name="Brown C.T."/>
            <person name="Hug L.A."/>
            <person name="Sharon I."/>
            <person name="Castelle C.J."/>
            <person name="Probst A.J."/>
            <person name="Thomas B.C."/>
            <person name="Singh A."/>
            <person name="Wilkins M.J."/>
            <person name="Karaoz U."/>
            <person name="Brodie E.L."/>
            <person name="Williams K.H."/>
            <person name="Hubbard S.S."/>
            <person name="Banfield J.F."/>
        </authorList>
    </citation>
    <scope>NUCLEOTIDE SEQUENCE [LARGE SCALE GENOMIC DNA]</scope>
</reference>
<organism evidence="2 3">
    <name type="scientific">Candidatus Portnoybacteria bacterium RBG_19FT_COMBO_36_7</name>
    <dbReference type="NCBI Taxonomy" id="1801992"/>
    <lineage>
        <taxon>Bacteria</taxon>
        <taxon>Candidatus Portnoyibacteriota</taxon>
    </lineage>
</organism>
<comment type="caution">
    <text evidence="2">The sequence shown here is derived from an EMBL/GenBank/DDBJ whole genome shotgun (WGS) entry which is preliminary data.</text>
</comment>
<name>A0A1G2F7N8_9BACT</name>
<keyword evidence="1" id="KW-1133">Transmembrane helix</keyword>
<evidence type="ECO:0000313" key="2">
    <source>
        <dbReference type="EMBL" id="OGZ33640.1"/>
    </source>
</evidence>
<sequence length="251" mass="28176">MLEPLDNAQGRPSDELLEPPKNSIIMIMKKTFYLFIFMALAGLFLAGQAQAHQPRIVSGQETAVQNPEISQAFYGELKGQPQLFEINSENDFVLYVNILVPDLPGANKGIKADIYRIENGDQQLVAELGGENFDWSKFFEPFGGDSYLKGPEYREQAEKGRYLVSVSSSQNSGKYSLAIGSQESFPLKEILKTIALLPVLKMDFFERSPLTAYFNYTGLFLLGTLIILFLAIFLVIKLAKKLRKKDNPVTF</sequence>
<dbReference type="Proteomes" id="UP000179099">
    <property type="component" value="Unassembled WGS sequence"/>
</dbReference>
<gene>
    <name evidence="2" type="ORF">A2Y98_01770</name>
</gene>
<feature type="transmembrane region" description="Helical" evidence="1">
    <location>
        <begin position="213"/>
        <end position="236"/>
    </location>
</feature>
<proteinExistence type="predicted"/>